<dbReference type="HAMAP" id="MF_00011">
    <property type="entry name" value="Adenylosucc_synth"/>
    <property type="match status" value="1"/>
</dbReference>
<evidence type="ECO:0000256" key="3">
    <source>
        <dbReference type="ARBA" id="ARBA00022723"/>
    </source>
</evidence>
<name>A0ABX9UDE3_9BACT</name>
<dbReference type="Pfam" id="PF00709">
    <property type="entry name" value="Adenylsucc_synt"/>
    <property type="match status" value="1"/>
</dbReference>
<dbReference type="SMART" id="SM00788">
    <property type="entry name" value="Adenylsucc_synt"/>
    <property type="match status" value="1"/>
</dbReference>
<dbReference type="InterPro" id="IPR001114">
    <property type="entry name" value="Adenylosuccinate_synthetase"/>
</dbReference>
<comment type="cofactor">
    <cofactor evidence="8">
        <name>Mg(2+)</name>
        <dbReference type="ChEBI" id="CHEBI:18420"/>
    </cofactor>
    <text evidence="8">Binds 1 Mg(2+) ion per subunit.</text>
</comment>
<dbReference type="Gene3D" id="3.90.170.10">
    <property type="entry name" value="Adenylosuccinate Synthetase, subunit A, domain 3"/>
    <property type="match status" value="1"/>
</dbReference>
<comment type="caution">
    <text evidence="11">The sequence shown here is derived from an EMBL/GenBank/DDBJ whole genome shotgun (WGS) entry which is preliminary data.</text>
</comment>
<feature type="active site" description="Proton donor" evidence="8">
    <location>
        <position position="107"/>
    </location>
</feature>
<evidence type="ECO:0000313" key="12">
    <source>
        <dbReference type="Proteomes" id="UP000279669"/>
    </source>
</evidence>
<evidence type="ECO:0000256" key="9">
    <source>
        <dbReference type="PROSITE-ProRule" id="PRU10134"/>
    </source>
</evidence>
<dbReference type="InterPro" id="IPR042110">
    <property type="entry name" value="Adenylosuccinate_synth_dom2"/>
</dbReference>
<feature type="active site" description="Proton acceptor" evidence="8">
    <location>
        <position position="79"/>
    </location>
</feature>
<keyword evidence="8" id="KW-0963">Cytoplasm</keyword>
<comment type="function">
    <text evidence="8">Plays an important role in the de novo pathway of purine nucleotide biosynthesis. Catalyzes the first committed step in the biosynthesis of AMP from IMP.</text>
</comment>
<keyword evidence="5 8" id="KW-0658">Purine biosynthesis</keyword>
<feature type="binding site" evidence="8">
    <location>
        <begin position="393"/>
        <end position="395"/>
    </location>
    <ligand>
        <name>GTP</name>
        <dbReference type="ChEBI" id="CHEBI:37565"/>
    </ligand>
</feature>
<evidence type="ECO:0000256" key="5">
    <source>
        <dbReference type="ARBA" id="ARBA00022755"/>
    </source>
</evidence>
<keyword evidence="6 8" id="KW-0460">Magnesium</keyword>
<dbReference type="CDD" id="cd03108">
    <property type="entry name" value="AdSS"/>
    <property type="match status" value="1"/>
</dbReference>
<feature type="binding site" description="in other chain" evidence="8">
    <location>
        <position position="302"/>
    </location>
    <ligand>
        <name>IMP</name>
        <dbReference type="ChEBI" id="CHEBI:58053"/>
        <note>ligand shared between dimeric partners</note>
    </ligand>
</feature>
<dbReference type="PANTHER" id="PTHR11846:SF0">
    <property type="entry name" value="ADENYLOSUCCINATE SYNTHETASE"/>
    <property type="match status" value="1"/>
</dbReference>
<comment type="subcellular location">
    <subcellularLocation>
        <location evidence="8">Cytoplasm</location>
    </subcellularLocation>
</comment>
<feature type="binding site" evidence="8">
    <location>
        <begin position="465"/>
        <end position="467"/>
    </location>
    <ligand>
        <name>GTP</name>
        <dbReference type="ChEBI" id="CHEBI:37565"/>
    </ligand>
</feature>
<protein>
    <recommendedName>
        <fullName evidence="8 10">Adenylosuccinate synthetase</fullName>
        <shortName evidence="8">AMPSase</shortName>
        <shortName evidence="8">AdSS</shortName>
        <ecNumber evidence="8 10">6.3.4.4</ecNumber>
    </recommendedName>
    <alternativeName>
        <fullName evidence="8">IMP--aspartate ligase</fullName>
    </alternativeName>
</protein>
<evidence type="ECO:0000313" key="11">
    <source>
        <dbReference type="EMBL" id="RMA70573.1"/>
    </source>
</evidence>
<keyword evidence="3 8" id="KW-0479">Metal-binding</keyword>
<keyword evidence="7 8" id="KW-0342">GTP-binding</keyword>
<dbReference type="NCBIfam" id="NF002223">
    <property type="entry name" value="PRK01117.1"/>
    <property type="match status" value="1"/>
</dbReference>
<keyword evidence="2 8" id="KW-0436">Ligase</keyword>
<feature type="binding site" evidence="8">
    <location>
        <position position="208"/>
    </location>
    <ligand>
        <name>IMP</name>
        <dbReference type="ChEBI" id="CHEBI:58053"/>
        <note>ligand shared between dimeric partners</note>
    </ligand>
</feature>
<feature type="binding site" evidence="8">
    <location>
        <begin position="78"/>
        <end position="84"/>
    </location>
    <ligand>
        <name>GTP</name>
        <dbReference type="ChEBI" id="CHEBI:37565"/>
    </ligand>
</feature>
<evidence type="ECO:0000256" key="1">
    <source>
        <dbReference type="ARBA" id="ARBA00011738"/>
    </source>
</evidence>
<comment type="similarity">
    <text evidence="8 10">Belongs to the adenylosuccinate synthetase family.</text>
</comment>
<dbReference type="InterPro" id="IPR042111">
    <property type="entry name" value="Adenylosuccinate_synth_dom3"/>
</dbReference>
<dbReference type="InterPro" id="IPR018220">
    <property type="entry name" value="Adenylosuccin_syn_GTP-bd"/>
</dbReference>
<evidence type="ECO:0000256" key="2">
    <source>
        <dbReference type="ARBA" id="ARBA00022598"/>
    </source>
</evidence>
<dbReference type="PROSITE" id="PS00513">
    <property type="entry name" value="ADENYLOSUCCIN_SYN_2"/>
    <property type="match status" value="1"/>
</dbReference>
<evidence type="ECO:0000256" key="6">
    <source>
        <dbReference type="ARBA" id="ARBA00022842"/>
    </source>
</evidence>
<dbReference type="EMBL" id="REFG01000010">
    <property type="protein sequence ID" value="RMA70573.1"/>
    <property type="molecule type" value="Genomic_DNA"/>
</dbReference>
<dbReference type="InterPro" id="IPR033128">
    <property type="entry name" value="Adenylosuccin_syn_Lys_AS"/>
</dbReference>
<feature type="active site" evidence="9">
    <location>
        <position position="205"/>
    </location>
</feature>
<feature type="binding site" evidence="8">
    <location>
        <position position="79"/>
    </location>
    <ligand>
        <name>Mg(2+)</name>
        <dbReference type="ChEBI" id="CHEBI:18420"/>
    </ligand>
</feature>
<comment type="catalytic activity">
    <reaction evidence="8 10">
        <text>IMP + L-aspartate + GTP = N(6)-(1,2-dicarboxyethyl)-AMP + GDP + phosphate + 2 H(+)</text>
        <dbReference type="Rhea" id="RHEA:15753"/>
        <dbReference type="ChEBI" id="CHEBI:15378"/>
        <dbReference type="ChEBI" id="CHEBI:29991"/>
        <dbReference type="ChEBI" id="CHEBI:37565"/>
        <dbReference type="ChEBI" id="CHEBI:43474"/>
        <dbReference type="ChEBI" id="CHEBI:57567"/>
        <dbReference type="ChEBI" id="CHEBI:58053"/>
        <dbReference type="ChEBI" id="CHEBI:58189"/>
        <dbReference type="EC" id="6.3.4.4"/>
    </reaction>
</comment>
<feature type="binding site" evidence="8">
    <location>
        <begin position="361"/>
        <end position="367"/>
    </location>
    <ligand>
        <name>substrate</name>
    </ligand>
</feature>
<evidence type="ECO:0000256" key="8">
    <source>
        <dbReference type="HAMAP-Rule" id="MF_00011"/>
    </source>
</evidence>
<dbReference type="NCBIfam" id="TIGR00184">
    <property type="entry name" value="purA"/>
    <property type="match status" value="1"/>
</dbReference>
<feature type="binding site" description="in other chain" evidence="8">
    <location>
        <begin position="104"/>
        <end position="107"/>
    </location>
    <ligand>
        <name>IMP</name>
        <dbReference type="ChEBI" id="CHEBI:58053"/>
        <note>ligand shared between dimeric partners</note>
    </ligand>
</feature>
<evidence type="ECO:0000256" key="7">
    <source>
        <dbReference type="ARBA" id="ARBA00023134"/>
    </source>
</evidence>
<dbReference type="InterPro" id="IPR042109">
    <property type="entry name" value="Adenylosuccinate_synth_dom1"/>
</dbReference>
<dbReference type="PROSITE" id="PS01266">
    <property type="entry name" value="ADENYLOSUCCIN_SYN_1"/>
    <property type="match status" value="1"/>
</dbReference>
<feature type="binding site" description="in other chain" evidence="8">
    <location>
        <position position="194"/>
    </location>
    <ligand>
        <name>IMP</name>
        <dbReference type="ChEBI" id="CHEBI:58053"/>
        <note>ligand shared between dimeric partners</note>
    </ligand>
</feature>
<proteinExistence type="inferred from homology"/>
<feature type="binding site" description="in other chain" evidence="8">
    <location>
        <begin position="79"/>
        <end position="82"/>
    </location>
    <ligand>
        <name>IMP</name>
        <dbReference type="ChEBI" id="CHEBI:58053"/>
        <note>ligand shared between dimeric partners</note>
    </ligand>
</feature>
<feature type="binding site" description="in other chain" evidence="8">
    <location>
        <position position="287"/>
    </location>
    <ligand>
        <name>IMP</name>
        <dbReference type="ChEBI" id="CHEBI:58053"/>
        <note>ligand shared between dimeric partners</note>
    </ligand>
</feature>
<reference evidence="11 12" key="1">
    <citation type="submission" date="2018-10" db="EMBL/GenBank/DDBJ databases">
        <title>Genomic Encyclopedia of Type Strains, Phase IV (KMG-IV): sequencing the most valuable type-strain genomes for metagenomic binning, comparative biology and taxonomic classification.</title>
        <authorList>
            <person name="Goeker M."/>
        </authorList>
    </citation>
    <scope>NUCLEOTIDE SEQUENCE [LARGE SCALE GENOMIC DNA]</scope>
    <source>
        <strain evidence="11 12">DSM 13574</strain>
    </source>
</reference>
<dbReference type="InterPro" id="IPR027417">
    <property type="entry name" value="P-loop_NTPase"/>
</dbReference>
<evidence type="ECO:0000256" key="4">
    <source>
        <dbReference type="ARBA" id="ARBA00022741"/>
    </source>
</evidence>
<keyword evidence="12" id="KW-1185">Reference proteome</keyword>
<dbReference type="Gene3D" id="1.10.300.10">
    <property type="entry name" value="Adenylosuccinate Synthetase, subunit A, domain 2"/>
    <property type="match status" value="1"/>
</dbReference>
<sequence length="486" mass="55186">MNPSNSPKSCVICEANEGMKIILKQLQKDVLHEAAKKTSFAHYCKQKLQYFLSKEGREVRYHRTKIVKKMSIVGAQWGDEGKGKVVNYFSDRFEWIVRFSGGANAGHTIYYKGKKYVNHMLPSIMPNSKSKGFLGAGMVLDLEKLVEELNVLESDFPGMSSKFYIDLEAFLVLPWHKEEDEIIESMRKKPIGTTKRGIGPAYTDKVSREGIKLYYLFDEKMLKERLKDIYYLKSSQYGNKLTTSKEDVFEYLMKTKNELEKLKINYASAVEMGNVFRSTSVLFEGAQGVLLDLDFGTYPFVTSSSCMAHGVSSVGFSTFELDEVYGVLKAYTTRVGSGPFPTEIFGEEADKIRELGKEYGATTGRPRRVGWLDLPALRYAKIRSGLTGLVITKADVLNGLDKIKVCTHYEVNGKIKDTPSSSYDFFVAKPIYDELKGWKDTNDINFLKYLSYIEEQIGVDIDYISYGPKTEEMCSKNNLILNMENK</sequence>
<feature type="binding site" evidence="8">
    <location>
        <position position="106"/>
    </location>
    <ligand>
        <name>Mg(2+)</name>
        <dbReference type="ChEBI" id="CHEBI:18420"/>
    </ligand>
</feature>
<comment type="pathway">
    <text evidence="8 10">Purine metabolism; AMP biosynthesis via de novo pathway; AMP from IMP: step 1/2.</text>
</comment>
<feature type="binding site" evidence="8">
    <location>
        <begin position="106"/>
        <end position="108"/>
    </location>
    <ligand>
        <name>GTP</name>
        <dbReference type="ChEBI" id="CHEBI:37565"/>
    </ligand>
</feature>
<dbReference type="Gene3D" id="3.40.440.10">
    <property type="entry name" value="Adenylosuccinate Synthetase, subunit A, domain 1"/>
    <property type="match status" value="1"/>
</dbReference>
<comment type="subunit">
    <text evidence="1 8">Homodimer.</text>
</comment>
<dbReference type="SUPFAM" id="SSF52540">
    <property type="entry name" value="P-loop containing nucleoside triphosphate hydrolases"/>
    <property type="match status" value="1"/>
</dbReference>
<feature type="binding site" description="in other chain" evidence="8">
    <location>
        <position position="365"/>
    </location>
    <ligand>
        <name>IMP</name>
        <dbReference type="ChEBI" id="CHEBI:58053"/>
        <note>ligand shared between dimeric partners</note>
    </ligand>
</feature>
<dbReference type="NCBIfam" id="NF010355">
    <property type="entry name" value="PRK13783.1"/>
    <property type="match status" value="1"/>
</dbReference>
<evidence type="ECO:0000256" key="10">
    <source>
        <dbReference type="RuleBase" id="RU000520"/>
    </source>
</evidence>
<organism evidence="11 12">
    <name type="scientific">Petrotoga olearia</name>
    <dbReference type="NCBI Taxonomy" id="156203"/>
    <lineage>
        <taxon>Bacteria</taxon>
        <taxon>Thermotogati</taxon>
        <taxon>Thermotogota</taxon>
        <taxon>Thermotogae</taxon>
        <taxon>Petrotogales</taxon>
        <taxon>Petrotogaceae</taxon>
        <taxon>Petrotoga</taxon>
    </lineage>
</organism>
<accession>A0ABX9UDE3</accession>
<dbReference type="Proteomes" id="UP000279669">
    <property type="component" value="Unassembled WGS sequence"/>
</dbReference>
<feature type="binding site" evidence="8">
    <location>
        <position position="367"/>
    </location>
    <ligand>
        <name>GTP</name>
        <dbReference type="ChEBI" id="CHEBI:37565"/>
    </ligand>
</feature>
<keyword evidence="4 8" id="KW-0547">Nucleotide-binding</keyword>
<gene>
    <name evidence="8" type="primary">purA</name>
    <name evidence="11" type="ORF">C8D75_1743</name>
</gene>
<dbReference type="PANTHER" id="PTHR11846">
    <property type="entry name" value="ADENYLOSUCCINATE SYNTHETASE"/>
    <property type="match status" value="1"/>
</dbReference>
<dbReference type="EC" id="6.3.4.4" evidence="8 10"/>